<dbReference type="OrthoDB" id="585063at2759"/>
<reference evidence="1" key="1">
    <citation type="journal article" date="2022" name="Cell">
        <title>Repeat-based holocentromeres influence genome architecture and karyotype evolution.</title>
        <authorList>
            <person name="Hofstatter P.G."/>
            <person name="Thangavel G."/>
            <person name="Lux T."/>
            <person name="Neumann P."/>
            <person name="Vondrak T."/>
            <person name="Novak P."/>
            <person name="Zhang M."/>
            <person name="Costa L."/>
            <person name="Castellani M."/>
            <person name="Scott A."/>
            <person name="Toegelov H."/>
            <person name="Fuchs J."/>
            <person name="Mata-Sucre Y."/>
            <person name="Dias Y."/>
            <person name="Vanzela A.L.L."/>
            <person name="Huettel B."/>
            <person name="Almeida C.C.S."/>
            <person name="Simkova H."/>
            <person name="Souza G."/>
            <person name="Pedrosa-Harand A."/>
            <person name="Macas J."/>
            <person name="Mayer K.F.X."/>
            <person name="Houben A."/>
            <person name="Marques A."/>
        </authorList>
    </citation>
    <scope>NUCLEOTIDE SEQUENCE</scope>
    <source>
        <strain evidence="1">RhyBre1mFocal</strain>
    </source>
</reference>
<gene>
    <name evidence="1" type="ORF">LUZ63_000861</name>
</gene>
<dbReference type="AlphaFoldDB" id="A0A9Q0HWH4"/>
<accession>A0A9Q0HWH4</accession>
<dbReference type="EMBL" id="JAMQYH010000001">
    <property type="protein sequence ID" value="KAJ1701082.1"/>
    <property type="molecule type" value="Genomic_DNA"/>
</dbReference>
<dbReference type="PANTHER" id="PTHR31257">
    <property type="entry name" value="RICIN B-LIKE LECTIN EULS3"/>
    <property type="match status" value="1"/>
</dbReference>
<dbReference type="CDD" id="cd23431">
    <property type="entry name" value="beta-trefoil_Ricin_AtEULS3-like"/>
    <property type="match status" value="1"/>
</dbReference>
<dbReference type="SUPFAM" id="SSF50370">
    <property type="entry name" value="Ricin B-like lectins"/>
    <property type="match status" value="2"/>
</dbReference>
<sequence>MSMDQSYRIICRTNPDYSLAIRGGILVFVITNPCDRFQHWFKEERHGITIKDSEGQPAFALVNKATGEAIAHCPISTVPVPLIRYSKDSCDKSVLWTVSKVDFDDYRHIRRVDDISVFFTAHGLHIHDGHVMDLYSPKVENYGQEGFLWKMLEVLPSNPISLFRPSQHTVRIHCRAKLNYNLTIAKDGITVMLVPSNCKDKYQHWIKETACGVPVKGELEKESFAIVNKATGKAIKHGFGSGYLVQVVPFNRNYMDASLLWTESGSRTNGFREIRMGSNISMALHAFDSHIVNCPLVGISNRNEKGTQYFQDGDQEWKIVDYE</sequence>
<dbReference type="Proteomes" id="UP001151287">
    <property type="component" value="Unassembled WGS sequence"/>
</dbReference>
<evidence type="ECO:0000313" key="2">
    <source>
        <dbReference type="Proteomes" id="UP001151287"/>
    </source>
</evidence>
<protein>
    <submittedName>
        <fullName evidence="1">Uncharacterized protein</fullName>
    </submittedName>
</protein>
<dbReference type="InterPro" id="IPR040249">
    <property type="entry name" value="Ricin_B-like_lectin_EULS3-like"/>
</dbReference>
<proteinExistence type="predicted"/>
<name>A0A9Q0HWH4_9POAL</name>
<organism evidence="1 2">
    <name type="scientific">Rhynchospora breviuscula</name>
    <dbReference type="NCBI Taxonomy" id="2022672"/>
    <lineage>
        <taxon>Eukaryota</taxon>
        <taxon>Viridiplantae</taxon>
        <taxon>Streptophyta</taxon>
        <taxon>Embryophyta</taxon>
        <taxon>Tracheophyta</taxon>
        <taxon>Spermatophyta</taxon>
        <taxon>Magnoliopsida</taxon>
        <taxon>Liliopsida</taxon>
        <taxon>Poales</taxon>
        <taxon>Cyperaceae</taxon>
        <taxon>Cyperoideae</taxon>
        <taxon>Rhynchosporeae</taxon>
        <taxon>Rhynchospora</taxon>
    </lineage>
</organism>
<keyword evidence="2" id="KW-1185">Reference proteome</keyword>
<comment type="caution">
    <text evidence="1">The sequence shown here is derived from an EMBL/GenBank/DDBJ whole genome shotgun (WGS) entry which is preliminary data.</text>
</comment>
<evidence type="ECO:0000313" key="1">
    <source>
        <dbReference type="EMBL" id="KAJ1701082.1"/>
    </source>
</evidence>
<dbReference type="InterPro" id="IPR035992">
    <property type="entry name" value="Ricin_B-like_lectins"/>
</dbReference>
<dbReference type="PANTHER" id="PTHR31257:SF21">
    <property type="entry name" value="OS07G0683600 PROTEIN"/>
    <property type="match status" value="1"/>
</dbReference>